<dbReference type="AlphaFoldDB" id="A0A1X7D9K1"/>
<feature type="signal peptide" evidence="1">
    <location>
        <begin position="1"/>
        <end position="25"/>
    </location>
</feature>
<accession>A0A1X7D9K1</accession>
<dbReference type="Proteomes" id="UP000192903">
    <property type="component" value="Unassembled WGS sequence"/>
</dbReference>
<evidence type="ECO:0000313" key="2">
    <source>
        <dbReference type="EMBL" id="SMF11318.1"/>
    </source>
</evidence>
<dbReference type="STRING" id="464029.SAMN02982989_5254"/>
<proteinExistence type="predicted"/>
<evidence type="ECO:0000256" key="1">
    <source>
        <dbReference type="SAM" id="SignalP"/>
    </source>
</evidence>
<sequence length="116" mass="12340">MVTLEKFPIALIASAAIGFAVPAAAATSYPTNVVAEYVYACMKANGENRAILDRCSCSIDVIESIVPYDRYEAAATFRQMGLVAGETGALFRESAPAKAAIAELKRAQAEADIRCF</sequence>
<name>A0A1X7D9K1_9HYPH</name>
<dbReference type="OrthoDB" id="7277196at2"/>
<dbReference type="RefSeq" id="WP_143531495.1">
    <property type="nucleotide sequence ID" value="NZ_FXAF01000002.1"/>
</dbReference>
<evidence type="ECO:0000313" key="3">
    <source>
        <dbReference type="Proteomes" id="UP000192903"/>
    </source>
</evidence>
<keyword evidence="1" id="KW-0732">Signal</keyword>
<reference evidence="3" key="1">
    <citation type="submission" date="2017-04" db="EMBL/GenBank/DDBJ databases">
        <authorList>
            <person name="Varghese N."/>
            <person name="Submissions S."/>
        </authorList>
    </citation>
    <scope>NUCLEOTIDE SEQUENCE [LARGE SCALE GENOMIC DNA]</scope>
    <source>
        <strain evidence="3">B4P</strain>
    </source>
</reference>
<dbReference type="EMBL" id="FXAF01000002">
    <property type="protein sequence ID" value="SMF11318.1"/>
    <property type="molecule type" value="Genomic_DNA"/>
</dbReference>
<gene>
    <name evidence="2" type="ORF">SAMN02982989_5254</name>
</gene>
<organism evidence="2 3">
    <name type="scientific">Xaviernesmea oryzae</name>
    <dbReference type="NCBI Taxonomy" id="464029"/>
    <lineage>
        <taxon>Bacteria</taxon>
        <taxon>Pseudomonadati</taxon>
        <taxon>Pseudomonadota</taxon>
        <taxon>Alphaproteobacteria</taxon>
        <taxon>Hyphomicrobiales</taxon>
        <taxon>Rhizobiaceae</taxon>
        <taxon>Rhizobium/Agrobacterium group</taxon>
        <taxon>Xaviernesmea</taxon>
    </lineage>
</organism>
<protein>
    <submittedName>
        <fullName evidence="2">Uncharacterized protein</fullName>
    </submittedName>
</protein>
<feature type="chain" id="PRO_5012123470" evidence="1">
    <location>
        <begin position="26"/>
        <end position="116"/>
    </location>
</feature>
<keyword evidence="3" id="KW-1185">Reference proteome</keyword>